<dbReference type="RefSeq" id="WP_259870794.1">
    <property type="nucleotide sequence ID" value="NZ_JAMQJZ010000012.1"/>
</dbReference>
<sequence>MVTFRFLHRSQITSYFIDHVNDETAQKRVALLQNKKSLKLEVEEENGAYYLIGGFKFFDAAHQLKMDRPIPCLVRKTSDSELDRLLIILEKAMDHESTSWRFKYAIIQSIVNLHAFDYIDIAKRLKKKTSDITRFKLAPTVPDYYKKRAILTNTSELINDIHLHPTIPQVDKKVYYELALTGHYTHFQLYLTAYCVNLDYYSLYSHPYALYRIVYD</sequence>
<evidence type="ECO:0008006" key="3">
    <source>
        <dbReference type="Google" id="ProtNLM"/>
    </source>
</evidence>
<evidence type="ECO:0000313" key="2">
    <source>
        <dbReference type="Proteomes" id="UP001145072"/>
    </source>
</evidence>
<dbReference type="Proteomes" id="UP001145072">
    <property type="component" value="Unassembled WGS sequence"/>
</dbReference>
<accession>A0A9X3WQH9</accession>
<organism evidence="1 2">
    <name type="scientific">Aquibacillus koreensis</name>
    <dbReference type="NCBI Taxonomy" id="279446"/>
    <lineage>
        <taxon>Bacteria</taxon>
        <taxon>Bacillati</taxon>
        <taxon>Bacillota</taxon>
        <taxon>Bacilli</taxon>
        <taxon>Bacillales</taxon>
        <taxon>Bacillaceae</taxon>
        <taxon>Aquibacillus</taxon>
    </lineage>
</organism>
<reference evidence="1" key="1">
    <citation type="submission" date="2022-06" db="EMBL/GenBank/DDBJ databases">
        <title>Aquibacillus sp. a new bacterium isolated from soil saline samples.</title>
        <authorList>
            <person name="Galisteo C."/>
            <person name="De La Haba R."/>
            <person name="Sanchez-Porro C."/>
            <person name="Ventosa A."/>
        </authorList>
    </citation>
    <scope>NUCLEOTIDE SEQUENCE</scope>
    <source>
        <strain evidence="1">JCM 12387</strain>
    </source>
</reference>
<evidence type="ECO:0000313" key="1">
    <source>
        <dbReference type="EMBL" id="MDC3421574.1"/>
    </source>
</evidence>
<keyword evidence="2" id="KW-1185">Reference proteome</keyword>
<proteinExistence type="predicted"/>
<comment type="caution">
    <text evidence="1">The sequence shown here is derived from an EMBL/GenBank/DDBJ whole genome shotgun (WGS) entry which is preliminary data.</text>
</comment>
<gene>
    <name evidence="1" type="ORF">NC661_14465</name>
</gene>
<dbReference type="AlphaFoldDB" id="A0A9X3WQH9"/>
<dbReference type="EMBL" id="JAMQJZ010000012">
    <property type="protein sequence ID" value="MDC3421574.1"/>
    <property type="molecule type" value="Genomic_DNA"/>
</dbReference>
<protein>
    <recommendedName>
        <fullName evidence="3">ParB/Sulfiredoxin domain-containing protein</fullName>
    </recommendedName>
</protein>
<name>A0A9X3WQH9_9BACI</name>